<dbReference type="EMBL" id="JBHSUS010000001">
    <property type="protein sequence ID" value="MFC6440416.1"/>
    <property type="molecule type" value="Genomic_DNA"/>
</dbReference>
<sequence>MQQPIDNANKPIIGISACVAGQEVRYNASHKRSKYCMDTLSAYFRYRPFCPEVAIGLPVPRPAIRIVERDNQLTLVETHEPKDDHAPAIEAYAAKVAAGMRDASGFIFMQKSPTCGLGSAKVYGIKGGPLRSDDGLFVRALRKHLPLLPITEAGRLNDAKLREHFFAQVYAYHEWQTEIMPNLSVRQLTDFHYRYKMTLRAHDQVILRQLGKLLADPHNVSLEELAQRYIEDFMRALSKVIGVKHHAYAMTRMVHYMKRWMTTDERQYADQLIEQYKQGSIPLVAPMSTLRFFMQKYQCAKRLAVWEPYPQELGLQNAI</sequence>
<dbReference type="InterPro" id="IPR013560">
    <property type="entry name" value="DUF1722"/>
</dbReference>
<evidence type="ECO:0000313" key="3">
    <source>
        <dbReference type="Proteomes" id="UP001596364"/>
    </source>
</evidence>
<dbReference type="PANTHER" id="PTHR30087:SF0">
    <property type="entry name" value="INNER MEMBRANE PROTEIN"/>
    <property type="match status" value="1"/>
</dbReference>
<dbReference type="RefSeq" id="WP_131258214.1">
    <property type="nucleotide sequence ID" value="NZ_JBHSUS010000001.1"/>
</dbReference>
<dbReference type="Pfam" id="PF04463">
    <property type="entry name" value="2-thiour_desulf"/>
    <property type="match status" value="1"/>
</dbReference>
<accession>A0ABW1XJM6</accession>
<feature type="domain" description="DUF1722" evidence="1">
    <location>
        <begin position="196"/>
        <end position="298"/>
    </location>
</feature>
<keyword evidence="3" id="KW-1185">Reference proteome</keyword>
<name>A0ABW1XJM6_9ALTE</name>
<reference evidence="3" key="1">
    <citation type="journal article" date="2019" name="Int. J. Syst. Evol. Microbiol.">
        <title>The Global Catalogue of Microorganisms (GCM) 10K type strain sequencing project: providing services to taxonomists for standard genome sequencing and annotation.</title>
        <authorList>
            <consortium name="The Broad Institute Genomics Platform"/>
            <consortium name="The Broad Institute Genome Sequencing Center for Infectious Disease"/>
            <person name="Wu L."/>
            <person name="Ma J."/>
        </authorList>
    </citation>
    <scope>NUCLEOTIDE SEQUENCE [LARGE SCALE GENOMIC DNA]</scope>
    <source>
        <strain evidence="3">CGMCC 1.16031</strain>
    </source>
</reference>
<comment type="caution">
    <text evidence="2">The sequence shown here is derived from an EMBL/GenBank/DDBJ whole genome shotgun (WGS) entry which is preliminary data.</text>
</comment>
<gene>
    <name evidence="2" type="ORF">ACFP85_09675</name>
</gene>
<dbReference type="Proteomes" id="UP001596364">
    <property type="component" value="Unassembled WGS sequence"/>
</dbReference>
<evidence type="ECO:0000259" key="1">
    <source>
        <dbReference type="Pfam" id="PF08349"/>
    </source>
</evidence>
<proteinExistence type="predicted"/>
<dbReference type="PANTHER" id="PTHR30087">
    <property type="entry name" value="INNER MEMBRANE PROTEIN"/>
    <property type="match status" value="1"/>
</dbReference>
<protein>
    <submittedName>
        <fullName evidence="2">YbgA family protein</fullName>
    </submittedName>
</protein>
<dbReference type="Pfam" id="PF08349">
    <property type="entry name" value="DUF1722"/>
    <property type="match status" value="1"/>
</dbReference>
<evidence type="ECO:0000313" key="2">
    <source>
        <dbReference type="EMBL" id="MFC6440416.1"/>
    </source>
</evidence>
<organism evidence="2 3">
    <name type="scientific">Pseudobowmanella zhangzhouensis</name>
    <dbReference type="NCBI Taxonomy" id="1537679"/>
    <lineage>
        <taxon>Bacteria</taxon>
        <taxon>Pseudomonadati</taxon>
        <taxon>Pseudomonadota</taxon>
        <taxon>Gammaproteobacteria</taxon>
        <taxon>Alteromonadales</taxon>
        <taxon>Alteromonadaceae</taxon>
    </lineage>
</organism>
<dbReference type="InterPro" id="IPR007553">
    <property type="entry name" value="2-thiour_desulf"/>
</dbReference>